<keyword evidence="1" id="KW-0175">Coiled coil</keyword>
<name>A0A147K0T1_HADYE</name>
<evidence type="ECO:0000256" key="1">
    <source>
        <dbReference type="SAM" id="Coils"/>
    </source>
</evidence>
<evidence type="ECO:0000313" key="4">
    <source>
        <dbReference type="Proteomes" id="UP000074294"/>
    </source>
</evidence>
<reference evidence="3 4" key="1">
    <citation type="journal article" date="2016" name="Nat. Microbiol.">
        <title>Genomic inference of the metabolism of cosmopolitan subsurface Archaea, Hadesarchaea.</title>
        <authorList>
            <person name="Baker B.J."/>
            <person name="Saw J.H."/>
            <person name="Lind A.E."/>
            <person name="Lazar C.S."/>
            <person name="Hinrichs K.-U."/>
            <person name="Teske A.P."/>
            <person name="Ettema T.J."/>
        </authorList>
    </citation>
    <scope>NUCLEOTIDE SEQUENCE [LARGE SCALE GENOMIC DNA]</scope>
</reference>
<feature type="transmembrane region" description="Helical" evidence="2">
    <location>
        <begin position="12"/>
        <end position="33"/>
    </location>
</feature>
<feature type="coiled-coil region" evidence="1">
    <location>
        <begin position="71"/>
        <end position="123"/>
    </location>
</feature>
<dbReference type="STRING" id="1776334.APZ16_04110"/>
<dbReference type="EMBL" id="LQMQ01000005">
    <property type="protein sequence ID" value="KUO42484.1"/>
    <property type="molecule type" value="Genomic_DNA"/>
</dbReference>
<keyword evidence="2" id="KW-0812">Transmembrane</keyword>
<protein>
    <submittedName>
        <fullName evidence="3">Uncharacterized protein</fullName>
    </submittedName>
</protein>
<keyword evidence="2" id="KW-1133">Transmembrane helix</keyword>
<feature type="transmembrane region" description="Helical" evidence="2">
    <location>
        <begin position="45"/>
        <end position="67"/>
    </location>
</feature>
<accession>A0A147K0T1</accession>
<dbReference type="AlphaFoldDB" id="A0A147K0T1"/>
<organism evidence="3 4">
    <name type="scientific">Hadarchaeum yellowstonense</name>
    <dbReference type="NCBI Taxonomy" id="1776334"/>
    <lineage>
        <taxon>Archaea</taxon>
        <taxon>Methanobacteriati</taxon>
        <taxon>Candidatus Hadarchaeota</taxon>
        <taxon>Candidatus Hadarchaeia</taxon>
        <taxon>Candidatus Hadarchaeales</taxon>
        <taxon>Candidatus Hadarchaeaceae</taxon>
        <taxon>Candidatus Hadarchaeum</taxon>
    </lineage>
</organism>
<dbReference type="Proteomes" id="UP000074294">
    <property type="component" value="Unassembled WGS sequence"/>
</dbReference>
<comment type="caution">
    <text evidence="3">The sequence shown here is derived from an EMBL/GenBank/DDBJ whole genome shotgun (WGS) entry which is preliminary data.</text>
</comment>
<evidence type="ECO:0000256" key="2">
    <source>
        <dbReference type="SAM" id="Phobius"/>
    </source>
</evidence>
<sequence length="157" mass="17817">MAEGGRSGSTLIGLGAFLIFLGTLFFLAVYLGYLQNQTWIFPWITTYRVALGGLILGLILLAAGLYTRSAVKRYERRLEELEQARRQQEALLRAKAIELGKARAEAERKAIALKLTHARLKKARLKAEKRKQSLLRVRGKLGERSKRLKRIRKLAEV</sequence>
<evidence type="ECO:0000313" key="3">
    <source>
        <dbReference type="EMBL" id="KUO42484.1"/>
    </source>
</evidence>
<keyword evidence="2" id="KW-0472">Membrane</keyword>
<proteinExistence type="predicted"/>
<gene>
    <name evidence="3" type="ORF">APZ16_04110</name>
</gene>